<proteinExistence type="predicted"/>
<comment type="caution">
    <text evidence="1">The sequence shown here is derived from an EMBL/GenBank/DDBJ whole genome shotgun (WGS) entry which is preliminary data.</text>
</comment>
<dbReference type="EMBL" id="NFHO01000002">
    <property type="protein sequence ID" value="OUN44025.1"/>
    <property type="molecule type" value="Genomic_DNA"/>
</dbReference>
<keyword evidence="2" id="KW-1185">Reference proteome</keyword>
<reference evidence="2" key="1">
    <citation type="submission" date="2017-04" db="EMBL/GenBank/DDBJ databases">
        <title>Function of individual gut microbiota members based on whole genome sequencing of pure cultures obtained from chicken caecum.</title>
        <authorList>
            <person name="Medvecky M."/>
            <person name="Cejkova D."/>
            <person name="Polansky O."/>
            <person name="Karasova D."/>
            <person name="Kubasova T."/>
            <person name="Cizek A."/>
            <person name="Rychlik I."/>
        </authorList>
    </citation>
    <scope>NUCLEOTIDE SEQUENCE [LARGE SCALE GENOMIC DNA]</scope>
    <source>
        <strain evidence="2">An70</strain>
    </source>
</reference>
<organism evidence="1 2">
    <name type="scientific">Enorma massiliensis</name>
    <dbReference type="NCBI Taxonomy" id="1472761"/>
    <lineage>
        <taxon>Bacteria</taxon>
        <taxon>Bacillati</taxon>
        <taxon>Actinomycetota</taxon>
        <taxon>Coriobacteriia</taxon>
        <taxon>Coriobacteriales</taxon>
        <taxon>Coriobacteriaceae</taxon>
        <taxon>Enorma</taxon>
    </lineage>
</organism>
<protein>
    <submittedName>
        <fullName evidence="1">Uncharacterized protein</fullName>
    </submittedName>
</protein>
<evidence type="ECO:0000313" key="1">
    <source>
        <dbReference type="EMBL" id="OUN44025.1"/>
    </source>
</evidence>
<accession>A0A1Y3U7A9</accession>
<sequence>MNHHACLAAGKALPVDACIELGFAENATRGGHEGCHDLELGGGERNRRAAFEELEPFRVKGEVAHAKHMRAVLRGG</sequence>
<gene>
    <name evidence="1" type="ORF">B5G21_01725</name>
</gene>
<dbReference type="AlphaFoldDB" id="A0A1Y3U7A9"/>
<name>A0A1Y3U7A9_9ACTN</name>
<dbReference type="Proteomes" id="UP000196560">
    <property type="component" value="Unassembled WGS sequence"/>
</dbReference>
<evidence type="ECO:0000313" key="2">
    <source>
        <dbReference type="Proteomes" id="UP000196560"/>
    </source>
</evidence>